<dbReference type="InParanoid" id="A0A067PYG9"/>
<accession>A0A067PYG9</accession>
<feature type="compositionally biased region" description="Polar residues" evidence="1">
    <location>
        <begin position="56"/>
        <end position="67"/>
    </location>
</feature>
<dbReference type="AlphaFoldDB" id="A0A067PYG9"/>
<feature type="region of interest" description="Disordered" evidence="1">
    <location>
        <begin position="25"/>
        <end position="67"/>
    </location>
</feature>
<gene>
    <name evidence="2" type="ORF">JAAARDRAFT_56798</name>
</gene>
<dbReference type="EMBL" id="KL197715">
    <property type="protein sequence ID" value="KDQ59863.1"/>
    <property type="molecule type" value="Genomic_DNA"/>
</dbReference>
<name>A0A067PYG9_9AGAM</name>
<sequence length="126" mass="13741">MSLPEIISRFQQQLELTLRAQTVSVKEGKGVPMPQTQEREMTPGPEQFVAPDGAPGQSNSSGPISVASSPLCAKRALEEPLDITLESEVKRFKHDQPATFRGPCRSCHNNDCEACVVSFLLINFGV</sequence>
<reference evidence="3" key="1">
    <citation type="journal article" date="2014" name="Proc. Natl. Acad. Sci. U.S.A.">
        <title>Extensive sampling of basidiomycete genomes demonstrates inadequacy of the white-rot/brown-rot paradigm for wood decay fungi.</title>
        <authorList>
            <person name="Riley R."/>
            <person name="Salamov A.A."/>
            <person name="Brown D.W."/>
            <person name="Nagy L.G."/>
            <person name="Floudas D."/>
            <person name="Held B.W."/>
            <person name="Levasseur A."/>
            <person name="Lombard V."/>
            <person name="Morin E."/>
            <person name="Otillar R."/>
            <person name="Lindquist E.A."/>
            <person name="Sun H."/>
            <person name="LaButti K.M."/>
            <person name="Schmutz J."/>
            <person name="Jabbour D."/>
            <person name="Luo H."/>
            <person name="Baker S.E."/>
            <person name="Pisabarro A.G."/>
            <person name="Walton J.D."/>
            <person name="Blanchette R.A."/>
            <person name="Henrissat B."/>
            <person name="Martin F."/>
            <person name="Cullen D."/>
            <person name="Hibbett D.S."/>
            <person name="Grigoriev I.V."/>
        </authorList>
    </citation>
    <scope>NUCLEOTIDE SEQUENCE [LARGE SCALE GENOMIC DNA]</scope>
    <source>
        <strain evidence="3">MUCL 33604</strain>
    </source>
</reference>
<proteinExistence type="predicted"/>
<evidence type="ECO:0000256" key="1">
    <source>
        <dbReference type="SAM" id="MobiDB-lite"/>
    </source>
</evidence>
<dbReference type="Proteomes" id="UP000027265">
    <property type="component" value="Unassembled WGS sequence"/>
</dbReference>
<dbReference type="HOGENOM" id="CLU_1981901_0_0_1"/>
<keyword evidence="3" id="KW-1185">Reference proteome</keyword>
<evidence type="ECO:0000313" key="3">
    <source>
        <dbReference type="Proteomes" id="UP000027265"/>
    </source>
</evidence>
<evidence type="ECO:0000313" key="2">
    <source>
        <dbReference type="EMBL" id="KDQ59863.1"/>
    </source>
</evidence>
<protein>
    <submittedName>
        <fullName evidence="2">Uncharacterized protein</fullName>
    </submittedName>
</protein>
<organism evidence="2 3">
    <name type="scientific">Jaapia argillacea MUCL 33604</name>
    <dbReference type="NCBI Taxonomy" id="933084"/>
    <lineage>
        <taxon>Eukaryota</taxon>
        <taxon>Fungi</taxon>
        <taxon>Dikarya</taxon>
        <taxon>Basidiomycota</taxon>
        <taxon>Agaricomycotina</taxon>
        <taxon>Agaricomycetes</taxon>
        <taxon>Agaricomycetidae</taxon>
        <taxon>Jaapiales</taxon>
        <taxon>Jaapiaceae</taxon>
        <taxon>Jaapia</taxon>
    </lineage>
</organism>